<evidence type="ECO:0000313" key="2">
    <source>
        <dbReference type="Proteomes" id="UP001162891"/>
    </source>
</evidence>
<dbReference type="RefSeq" id="WP_248361583.1">
    <property type="nucleotide sequence ID" value="NZ_AP025591.1"/>
</dbReference>
<keyword evidence="2" id="KW-1185">Reference proteome</keyword>
<dbReference type="EMBL" id="AP025591">
    <property type="protein sequence ID" value="BDG03511.1"/>
    <property type="molecule type" value="Genomic_DNA"/>
</dbReference>
<reference evidence="2" key="1">
    <citation type="journal article" date="2022" name="Int. J. Syst. Evol. Microbiol.">
        <title>Anaeromyxobacter oryzae sp. nov., Anaeromyxobacter diazotrophicus sp. nov. and Anaeromyxobacter paludicola sp. nov., isolated from paddy soils.</title>
        <authorList>
            <person name="Itoh H."/>
            <person name="Xu Z."/>
            <person name="Mise K."/>
            <person name="Masuda Y."/>
            <person name="Ushijima N."/>
            <person name="Hayakawa C."/>
            <person name="Shiratori Y."/>
            <person name="Senoo K."/>
        </authorList>
    </citation>
    <scope>NUCLEOTIDE SEQUENCE [LARGE SCALE GENOMIC DNA]</scope>
    <source>
        <strain evidence="2">Red232</strain>
    </source>
</reference>
<dbReference type="Proteomes" id="UP001162891">
    <property type="component" value="Chromosome"/>
</dbReference>
<name>A0ABM7WVI4_9BACT</name>
<sequence>MAKPKTRAERLFSAAVLRRSFELQEPQYQAGFKFVYEGVLRDLDLTDDEVATFLDGHRPEVEAAIGRKDRG</sequence>
<organism evidence="1 2">
    <name type="scientific">Anaeromyxobacter oryzae</name>
    <dbReference type="NCBI Taxonomy" id="2918170"/>
    <lineage>
        <taxon>Bacteria</taxon>
        <taxon>Pseudomonadati</taxon>
        <taxon>Myxococcota</taxon>
        <taxon>Myxococcia</taxon>
        <taxon>Myxococcales</taxon>
        <taxon>Cystobacterineae</taxon>
        <taxon>Anaeromyxobacteraceae</taxon>
        <taxon>Anaeromyxobacter</taxon>
    </lineage>
</organism>
<protein>
    <submittedName>
        <fullName evidence="1">Uncharacterized protein</fullName>
    </submittedName>
</protein>
<proteinExistence type="predicted"/>
<accession>A0ABM7WVI4</accession>
<evidence type="ECO:0000313" key="1">
    <source>
        <dbReference type="EMBL" id="BDG03511.1"/>
    </source>
</evidence>
<gene>
    <name evidence="1" type="ORF">AMOR_25070</name>
</gene>